<evidence type="ECO:0000313" key="3">
    <source>
        <dbReference type="Proteomes" id="UP001623384"/>
    </source>
</evidence>
<reference evidence="2 3" key="1">
    <citation type="submission" date="2024-03" db="EMBL/GenBank/DDBJ databases">
        <title>Rhodococcus navarretei sp. nov. and Pseudarthrobacter quantumdoti sp. nov., two new species with the ability to biosynthesize Quantum Dots isolated from soil samples at Union Glacier, Antarctica.</title>
        <authorList>
            <person name="Vargas M."/>
        </authorList>
    </citation>
    <scope>NUCLEOTIDE SEQUENCE [LARGE SCALE GENOMIC DNA]</scope>
    <source>
        <strain evidence="2 3">RC-2-3</strain>
    </source>
</reference>
<sequence length="175" mass="19151">MDRPRIDPGHPALASLLGRWRGTTRLEPGPWGPERSVDAEMTFTLVAGGLAVVQSYRHTEPDGGHFEGHGIFTVDPDRQDVFWYYVNSMSPAPAAPARCTWHDGVLQVERHTGAGSTRHTLSVSEGLLLDIAELRRDDPSGTDLRDRSAANGAADSYKPFMTSRYRRDPGAPQAG</sequence>
<dbReference type="InterPro" id="IPR011473">
    <property type="entry name" value="DUF1579"/>
</dbReference>
<feature type="region of interest" description="Disordered" evidence="1">
    <location>
        <begin position="138"/>
        <end position="175"/>
    </location>
</feature>
<dbReference type="RefSeq" id="WP_406632965.1">
    <property type="nucleotide sequence ID" value="NZ_CP148033.1"/>
</dbReference>
<dbReference type="EMBL" id="CP148033">
    <property type="protein sequence ID" value="WXK91765.1"/>
    <property type="molecule type" value="Genomic_DNA"/>
</dbReference>
<accession>A0ABZ2R3G9</accession>
<organism evidence="2 3">
    <name type="scientific">Pseudarthrobacter quantipunctorum</name>
    <dbReference type="NCBI Taxonomy" id="3128980"/>
    <lineage>
        <taxon>Bacteria</taxon>
        <taxon>Bacillati</taxon>
        <taxon>Actinomycetota</taxon>
        <taxon>Actinomycetes</taxon>
        <taxon>Micrococcales</taxon>
        <taxon>Micrococcaceae</taxon>
        <taxon>Pseudarthrobacter</taxon>
    </lineage>
</organism>
<gene>
    <name evidence="2" type="ORF">WHH00_11745</name>
</gene>
<evidence type="ECO:0000256" key="1">
    <source>
        <dbReference type="SAM" id="MobiDB-lite"/>
    </source>
</evidence>
<protein>
    <submittedName>
        <fullName evidence="2">DUF1579 family protein</fullName>
    </submittedName>
</protein>
<dbReference type="Pfam" id="PF07617">
    <property type="entry name" value="DUF1579"/>
    <property type="match status" value="1"/>
</dbReference>
<proteinExistence type="predicted"/>
<name>A0ABZ2R3G9_9MICC</name>
<dbReference type="Proteomes" id="UP001623384">
    <property type="component" value="Chromosome"/>
</dbReference>
<evidence type="ECO:0000313" key="2">
    <source>
        <dbReference type="EMBL" id="WXK91765.1"/>
    </source>
</evidence>
<keyword evidence="3" id="KW-1185">Reference proteome</keyword>
<feature type="compositionally biased region" description="Basic and acidic residues" evidence="1">
    <location>
        <begin position="138"/>
        <end position="148"/>
    </location>
</feature>